<proteinExistence type="predicted"/>
<organism evidence="2">
    <name type="scientific">Phaeomonas parva</name>
    <dbReference type="NCBI Taxonomy" id="124430"/>
    <lineage>
        <taxon>Eukaryota</taxon>
        <taxon>Sar</taxon>
        <taxon>Stramenopiles</taxon>
        <taxon>Ochrophyta</taxon>
        <taxon>Pinguiophyceae</taxon>
        <taxon>Pinguiochrysidales</taxon>
        <taxon>Pinguiochrysidaceae</taxon>
        <taxon>Phaeomonas</taxon>
    </lineage>
</organism>
<protein>
    <recommendedName>
        <fullName evidence="3">Sulfotransferase domain-containing protein</fullName>
    </recommendedName>
</protein>
<reference evidence="2" key="1">
    <citation type="submission" date="2021-01" db="EMBL/GenBank/DDBJ databases">
        <authorList>
            <person name="Corre E."/>
            <person name="Pelletier E."/>
            <person name="Niang G."/>
            <person name="Scheremetjew M."/>
            <person name="Finn R."/>
            <person name="Kale V."/>
            <person name="Holt S."/>
            <person name="Cochrane G."/>
            <person name="Meng A."/>
            <person name="Brown T."/>
            <person name="Cohen L."/>
        </authorList>
    </citation>
    <scope>NUCLEOTIDE SEQUENCE</scope>
    <source>
        <strain evidence="2">CCMP2877</strain>
    </source>
</reference>
<name>A0A7S1U1V7_9STRA</name>
<feature type="chain" id="PRO_5030850203" description="Sulfotransferase domain-containing protein" evidence="1">
    <location>
        <begin position="27"/>
        <end position="276"/>
    </location>
</feature>
<gene>
    <name evidence="2" type="ORF">PPAR1163_LOCUS10840</name>
</gene>
<evidence type="ECO:0008006" key="3">
    <source>
        <dbReference type="Google" id="ProtNLM"/>
    </source>
</evidence>
<evidence type="ECO:0000313" key="2">
    <source>
        <dbReference type="EMBL" id="CAD9252476.1"/>
    </source>
</evidence>
<keyword evidence="1" id="KW-0732">Signal</keyword>
<feature type="signal peptide" evidence="1">
    <location>
        <begin position="1"/>
        <end position="26"/>
    </location>
</feature>
<accession>A0A7S1U1V7</accession>
<dbReference type="EMBL" id="HBGJ01016875">
    <property type="protein sequence ID" value="CAD9252476.1"/>
    <property type="molecule type" value="Transcribed_RNA"/>
</dbReference>
<evidence type="ECO:0000256" key="1">
    <source>
        <dbReference type="SAM" id="SignalP"/>
    </source>
</evidence>
<dbReference type="AlphaFoldDB" id="A0A7S1U1V7"/>
<sequence length="276" mass="31015">MRRFMVRVAWAIAALGAAAMPRAASAAEGPQPEVLNLVPDDTDTVFCWGEPRSGSTFQFMAACVASTLKWPNKHVDCDMRKASLNTQKTADVNVVKSHKIPRIIDGRPVYKGNRVVVASTVEEASEPFQKIVDAGIKITFRVTKAQLARNVHLGIALFWEAFALSEEDRATMEEFMHLWDITRRCCGSQASKAWRQKLTSGRIHEKPYHECQAYDLDRVEAMLFDSRFVQQHPEQLFFPDRGMPQWERGMCTRSIEALQSGLGFNGDWLPAEASGP</sequence>